<gene>
    <name evidence="1" type="ORF">CB0940_07743</name>
    <name evidence="2" type="ORF">RHO25_008356</name>
</gene>
<keyword evidence="4" id="KW-1185">Reference proteome</keyword>
<proteinExistence type="predicted"/>
<dbReference type="EMBL" id="CP134188">
    <property type="protein sequence ID" value="WPB03712.1"/>
    <property type="molecule type" value="Genomic_DNA"/>
</dbReference>
<reference evidence="1 3" key="1">
    <citation type="submission" date="2015-10" db="EMBL/GenBank/DDBJ databases">
        <title>The cercosporin biosynthetic gene cluster was horizontally transferred to several fungal lineages and shown to be expanded in Cercospora beticola based on microsynteny with recipient genomes.</title>
        <authorList>
            <person name="De Jonge R."/>
            <person name="Ebert M.K."/>
            <person name="Suttle J.C."/>
            <person name="Jurick Ii W.M."/>
            <person name="Secor G.A."/>
            <person name="Thomma B.P."/>
            <person name="Van De Peer Y."/>
            <person name="Bolton M.D."/>
        </authorList>
    </citation>
    <scope>NUCLEOTIDE SEQUENCE [LARGE SCALE GENOMIC DNA]</scope>
    <source>
        <strain evidence="1 3">09-40</strain>
    </source>
</reference>
<evidence type="ECO:0000313" key="3">
    <source>
        <dbReference type="Proteomes" id="UP000230605"/>
    </source>
</evidence>
<evidence type="ECO:0000313" key="1">
    <source>
        <dbReference type="EMBL" id="PIA89301.1"/>
    </source>
</evidence>
<dbReference type="Proteomes" id="UP000230605">
    <property type="component" value="Chromosome 5"/>
</dbReference>
<sequence>MPVPLYTCGLAKVGYDEPFHELDVELRQKGAHEVHVSGGEASEVLLRLTGGACSDTSPYGQLTDHDSNAIHKNIIVGLPRALMIFQGQHELLCVLENILKNLTEGFAPSGSVQWSSFATKDLHSAGHEISWN</sequence>
<evidence type="ECO:0000313" key="4">
    <source>
        <dbReference type="Proteomes" id="UP001302367"/>
    </source>
</evidence>
<dbReference type="AlphaFoldDB" id="A0A2G5H9U6"/>
<dbReference type="EMBL" id="LKMD01000108">
    <property type="protein sequence ID" value="PIA89301.1"/>
    <property type="molecule type" value="Genomic_DNA"/>
</dbReference>
<accession>A0A2G5H9U6</accession>
<organism evidence="1 3">
    <name type="scientific">Cercospora beticola</name>
    <name type="common">Sugarbeet leaf spot fungus</name>
    <dbReference type="NCBI Taxonomy" id="122368"/>
    <lineage>
        <taxon>Eukaryota</taxon>
        <taxon>Fungi</taxon>
        <taxon>Dikarya</taxon>
        <taxon>Ascomycota</taxon>
        <taxon>Pezizomycotina</taxon>
        <taxon>Dothideomycetes</taxon>
        <taxon>Dothideomycetidae</taxon>
        <taxon>Mycosphaerellales</taxon>
        <taxon>Mycosphaerellaceae</taxon>
        <taxon>Cercospora</taxon>
    </lineage>
</organism>
<evidence type="ECO:0000313" key="2">
    <source>
        <dbReference type="EMBL" id="WPB03712.1"/>
    </source>
</evidence>
<name>A0A2G5H9U6_CERBT</name>
<dbReference type="Proteomes" id="UP001302367">
    <property type="component" value="Chromosome 5"/>
</dbReference>
<protein>
    <submittedName>
        <fullName evidence="1">Uncharacterized protein</fullName>
    </submittedName>
</protein>
<reference evidence="2 4" key="2">
    <citation type="submission" date="2023-09" db="EMBL/GenBank/DDBJ databases">
        <title>Complete-Gapless Cercospora beticola genome.</title>
        <authorList>
            <person name="Wyatt N.A."/>
            <person name="Spanner R.E."/>
            <person name="Bolton M.D."/>
        </authorList>
    </citation>
    <scope>NUCLEOTIDE SEQUENCE [LARGE SCALE GENOMIC DNA]</scope>
    <source>
        <strain evidence="2">Cb09-40</strain>
    </source>
</reference>